<dbReference type="InterPro" id="IPR050745">
    <property type="entry name" value="Multifunctional_regulatory"/>
</dbReference>
<dbReference type="Proteomes" id="UP001367676">
    <property type="component" value="Unassembled WGS sequence"/>
</dbReference>
<dbReference type="InterPro" id="IPR036036">
    <property type="entry name" value="SOCS_box-like_dom_sf"/>
</dbReference>
<evidence type="ECO:0000313" key="6">
    <source>
        <dbReference type="Proteomes" id="UP001367676"/>
    </source>
</evidence>
<keyword evidence="2 3" id="KW-0040">ANK repeat</keyword>
<dbReference type="GO" id="GO:0035556">
    <property type="term" value="P:intracellular signal transduction"/>
    <property type="evidence" value="ECO:0007669"/>
    <property type="project" value="InterPro"/>
</dbReference>
<feature type="domain" description="SOCS box" evidence="4">
    <location>
        <begin position="570"/>
        <end position="612"/>
    </location>
</feature>
<dbReference type="PANTHER" id="PTHR24189:SF50">
    <property type="entry name" value="ANKYRIN REPEAT AND SOCS BOX PROTEIN 2"/>
    <property type="match status" value="1"/>
</dbReference>
<evidence type="ECO:0000313" key="5">
    <source>
        <dbReference type="EMBL" id="KAK7573947.1"/>
    </source>
</evidence>
<evidence type="ECO:0000259" key="4">
    <source>
        <dbReference type="PROSITE" id="PS50225"/>
    </source>
</evidence>
<dbReference type="Gene3D" id="1.10.750.20">
    <property type="entry name" value="SOCS box"/>
    <property type="match status" value="1"/>
</dbReference>
<feature type="repeat" description="ANK" evidence="3">
    <location>
        <begin position="159"/>
        <end position="191"/>
    </location>
</feature>
<dbReference type="SMART" id="SM00248">
    <property type="entry name" value="ANK"/>
    <property type="match status" value="9"/>
</dbReference>
<keyword evidence="6" id="KW-1185">Reference proteome</keyword>
<keyword evidence="1" id="KW-0677">Repeat</keyword>
<sequence length="616" mass="71025">MFDYFWYISTFNSSITEELSDPISQSIQQNDKTTLQYLLEEYKNTKLPQLTNHYGWTGLHVAASQPQYKEFLELLLDYSNSICLNINAQTRNGETALHIACQYGCADSTLLLLQKGCNPYKVTSRSNNSALHIAAANGYSKIVEYLVEYPENINKRDCLGLTPLHLAVENDSLESCRILLEKGANLTSTDLQKNIPLHLACRTRNFDMIRLLVEYDSTPINYENSDKMTPIRIMFEAGHLADPRATIFLLENGAKTDICDKQGRMALHFAVNSGNTELLQYVLQYTDASCIQQWFLDIPNVFRAECTLHSLTCCAIHGGNVECLKILLSSDKFSRSILQAPFVRENRGPWDYFCNVYSPLAYVFSNLVDFEDEKLNSYLELLLKHKIAMPDEFFKALEIEWPHGYVKFQNPFSKIFNKNWPFSKQRHYFHWLKTNDITIDYCLQCYHDNTQPFATFIDYESYYDPVIAVLSNNNLQGLKLIMSNSAILEPDEVLVELHSVDSSGLDESMSVLETINTPAVNEFRTSFHSINQYLISLKPIYHKQTELCERINGRSWYPYSTVGEEFSQSTLQQLCRTTIRQSLREHTLGDNLRNFRRNILELPLPTKLKDYLLFEG</sequence>
<accession>A0AAN9T4U8</accession>
<dbReference type="SMART" id="SM00969">
    <property type="entry name" value="SOCS_box"/>
    <property type="match status" value="1"/>
</dbReference>
<organism evidence="5 6">
    <name type="scientific">Parthenolecanium corni</name>
    <dbReference type="NCBI Taxonomy" id="536013"/>
    <lineage>
        <taxon>Eukaryota</taxon>
        <taxon>Metazoa</taxon>
        <taxon>Ecdysozoa</taxon>
        <taxon>Arthropoda</taxon>
        <taxon>Hexapoda</taxon>
        <taxon>Insecta</taxon>
        <taxon>Pterygota</taxon>
        <taxon>Neoptera</taxon>
        <taxon>Paraneoptera</taxon>
        <taxon>Hemiptera</taxon>
        <taxon>Sternorrhyncha</taxon>
        <taxon>Coccoidea</taxon>
        <taxon>Coccidae</taxon>
        <taxon>Parthenolecanium</taxon>
    </lineage>
</organism>
<dbReference type="AlphaFoldDB" id="A0AAN9T4U8"/>
<name>A0AAN9T4U8_9HEMI</name>
<proteinExistence type="predicted"/>
<dbReference type="Pfam" id="PF07525">
    <property type="entry name" value="SOCS_box"/>
    <property type="match status" value="1"/>
</dbReference>
<evidence type="ECO:0000256" key="2">
    <source>
        <dbReference type="ARBA" id="ARBA00023043"/>
    </source>
</evidence>
<evidence type="ECO:0000256" key="3">
    <source>
        <dbReference type="PROSITE-ProRule" id="PRU00023"/>
    </source>
</evidence>
<dbReference type="Pfam" id="PF00023">
    <property type="entry name" value="Ank"/>
    <property type="match status" value="1"/>
</dbReference>
<dbReference type="PROSITE" id="PS50297">
    <property type="entry name" value="ANK_REP_REGION"/>
    <property type="match status" value="4"/>
</dbReference>
<dbReference type="CDD" id="cd03587">
    <property type="entry name" value="SOCS"/>
    <property type="match status" value="1"/>
</dbReference>
<dbReference type="InterPro" id="IPR002110">
    <property type="entry name" value="Ankyrin_rpt"/>
</dbReference>
<evidence type="ECO:0000256" key="1">
    <source>
        <dbReference type="ARBA" id="ARBA00022737"/>
    </source>
</evidence>
<dbReference type="InterPro" id="IPR001496">
    <property type="entry name" value="SOCS_box"/>
</dbReference>
<dbReference type="PROSITE" id="PS50088">
    <property type="entry name" value="ANK_REPEAT"/>
    <property type="match status" value="4"/>
</dbReference>
<dbReference type="Gene3D" id="1.25.40.20">
    <property type="entry name" value="Ankyrin repeat-containing domain"/>
    <property type="match status" value="2"/>
</dbReference>
<comment type="caution">
    <text evidence="5">The sequence shown here is derived from an EMBL/GenBank/DDBJ whole genome shotgun (WGS) entry which is preliminary data.</text>
</comment>
<dbReference type="Pfam" id="PF12796">
    <property type="entry name" value="Ank_2"/>
    <property type="match status" value="2"/>
</dbReference>
<dbReference type="PANTHER" id="PTHR24189">
    <property type="entry name" value="MYOTROPHIN"/>
    <property type="match status" value="1"/>
</dbReference>
<feature type="repeat" description="ANK" evidence="3">
    <location>
        <begin position="262"/>
        <end position="284"/>
    </location>
</feature>
<reference evidence="5 6" key="1">
    <citation type="submission" date="2024-03" db="EMBL/GenBank/DDBJ databases">
        <title>Adaptation during the transition from Ophiocordyceps entomopathogen to insect associate is accompanied by gene loss and intensified selection.</title>
        <authorList>
            <person name="Ward C.M."/>
            <person name="Onetto C.A."/>
            <person name="Borneman A.R."/>
        </authorList>
    </citation>
    <scope>NUCLEOTIDE SEQUENCE [LARGE SCALE GENOMIC DNA]</scope>
    <source>
        <strain evidence="5">AWRI1</strain>
        <tissue evidence="5">Single Adult Female</tissue>
    </source>
</reference>
<feature type="repeat" description="ANK" evidence="3">
    <location>
        <begin position="126"/>
        <end position="158"/>
    </location>
</feature>
<gene>
    <name evidence="5" type="ORF">V9T40_011138</name>
</gene>
<dbReference type="SUPFAM" id="SSF158235">
    <property type="entry name" value="SOCS box-like"/>
    <property type="match status" value="1"/>
</dbReference>
<protein>
    <recommendedName>
        <fullName evidence="4">SOCS box domain-containing protein</fullName>
    </recommendedName>
</protein>
<dbReference type="InterPro" id="IPR036770">
    <property type="entry name" value="Ankyrin_rpt-contain_sf"/>
</dbReference>
<feature type="repeat" description="ANK" evidence="3">
    <location>
        <begin position="92"/>
        <end position="124"/>
    </location>
</feature>
<dbReference type="PROSITE" id="PS50225">
    <property type="entry name" value="SOCS"/>
    <property type="match status" value="1"/>
</dbReference>
<dbReference type="SUPFAM" id="SSF48403">
    <property type="entry name" value="Ankyrin repeat"/>
    <property type="match status" value="1"/>
</dbReference>
<dbReference type="EMBL" id="JBBCAQ010000037">
    <property type="protein sequence ID" value="KAK7573947.1"/>
    <property type="molecule type" value="Genomic_DNA"/>
</dbReference>